<name>A0ABV1JVI4_9PSEU</name>
<reference evidence="2 3" key="1">
    <citation type="submission" date="2024-03" db="EMBL/GenBank/DDBJ databases">
        <title>Draft genome sequence of Pseudonocardia tropica JCM 19149.</title>
        <authorList>
            <person name="Butdee W."/>
            <person name="Duangmal K."/>
        </authorList>
    </citation>
    <scope>NUCLEOTIDE SEQUENCE [LARGE SCALE GENOMIC DNA]</scope>
    <source>
        <strain evidence="2 3">JCM 19149</strain>
    </source>
</reference>
<dbReference type="EMBL" id="JBEDNP010000007">
    <property type="protein sequence ID" value="MEQ3539943.1"/>
    <property type="molecule type" value="Genomic_DNA"/>
</dbReference>
<organism evidence="2 3">
    <name type="scientific">Pseudonocardia tropica</name>
    <dbReference type="NCBI Taxonomy" id="681289"/>
    <lineage>
        <taxon>Bacteria</taxon>
        <taxon>Bacillati</taxon>
        <taxon>Actinomycetota</taxon>
        <taxon>Actinomycetes</taxon>
        <taxon>Pseudonocardiales</taxon>
        <taxon>Pseudonocardiaceae</taxon>
        <taxon>Pseudonocardia</taxon>
    </lineage>
</organism>
<gene>
    <name evidence="2" type="ORF">WHI96_14030</name>
</gene>
<keyword evidence="3" id="KW-1185">Reference proteome</keyword>
<dbReference type="RefSeq" id="WP_345653673.1">
    <property type="nucleotide sequence ID" value="NZ_BAABLY010000090.1"/>
</dbReference>
<protein>
    <submittedName>
        <fullName evidence="2">Uncharacterized protein</fullName>
    </submittedName>
</protein>
<sequence length="49" mass="5443">MAENHPHDGPECRGCEWEHQPQAFRWFPELGAPLDPAGTNTGRFPGRAA</sequence>
<evidence type="ECO:0000313" key="2">
    <source>
        <dbReference type="EMBL" id="MEQ3539943.1"/>
    </source>
</evidence>
<feature type="region of interest" description="Disordered" evidence="1">
    <location>
        <begin position="29"/>
        <end position="49"/>
    </location>
</feature>
<accession>A0ABV1JVI4</accession>
<evidence type="ECO:0000313" key="3">
    <source>
        <dbReference type="Proteomes" id="UP001464923"/>
    </source>
</evidence>
<dbReference type="Proteomes" id="UP001464923">
    <property type="component" value="Unassembled WGS sequence"/>
</dbReference>
<evidence type="ECO:0000256" key="1">
    <source>
        <dbReference type="SAM" id="MobiDB-lite"/>
    </source>
</evidence>
<comment type="caution">
    <text evidence="2">The sequence shown here is derived from an EMBL/GenBank/DDBJ whole genome shotgun (WGS) entry which is preliminary data.</text>
</comment>
<proteinExistence type="predicted"/>